<dbReference type="SUPFAM" id="SSF81665">
    <property type="entry name" value="Calcium ATPase, transmembrane domain M"/>
    <property type="match status" value="1"/>
</dbReference>
<dbReference type="EMBL" id="VRMN01000001">
    <property type="protein sequence ID" value="KAA8499524.1"/>
    <property type="molecule type" value="Genomic_DNA"/>
</dbReference>
<dbReference type="InterPro" id="IPR018303">
    <property type="entry name" value="ATPase_P-typ_P_site"/>
</dbReference>
<keyword evidence="12 14" id="KW-0406">Ion transport</keyword>
<dbReference type="PRINTS" id="PR00121">
    <property type="entry name" value="NAKATPASE"/>
</dbReference>
<comment type="function">
    <text evidence="14">Catalyzes the hydrolysis of ATP coupled with the transport of calcium.</text>
</comment>
<dbReference type="Pfam" id="PF00690">
    <property type="entry name" value="Cation_ATPase_N"/>
    <property type="match status" value="1"/>
</dbReference>
<dbReference type="InterPro" id="IPR023298">
    <property type="entry name" value="ATPase_P-typ_TM_dom_sf"/>
</dbReference>
<dbReference type="InterPro" id="IPR044492">
    <property type="entry name" value="P_typ_ATPase_HD_dom"/>
</dbReference>
<keyword evidence="7 14" id="KW-0106">Calcium</keyword>
<keyword evidence="8 14" id="KW-0067">ATP-binding</keyword>
<name>A0A5J4Z959_PORPP</name>
<comment type="subcellular location">
    <subcellularLocation>
        <location evidence="1 14">Membrane</location>
        <topology evidence="1 14">Multi-pass membrane protein</topology>
    </subcellularLocation>
</comment>
<evidence type="ECO:0000313" key="17">
    <source>
        <dbReference type="Proteomes" id="UP000324585"/>
    </source>
</evidence>
<evidence type="ECO:0000259" key="15">
    <source>
        <dbReference type="SMART" id="SM00831"/>
    </source>
</evidence>
<evidence type="ECO:0000256" key="1">
    <source>
        <dbReference type="ARBA" id="ARBA00004141"/>
    </source>
</evidence>
<evidence type="ECO:0000256" key="14">
    <source>
        <dbReference type="RuleBase" id="RU361146"/>
    </source>
</evidence>
<dbReference type="SUPFAM" id="SSF81653">
    <property type="entry name" value="Calcium ATPase, transduction domain A"/>
    <property type="match status" value="1"/>
</dbReference>
<organism evidence="16 17">
    <name type="scientific">Porphyridium purpureum</name>
    <name type="common">Red alga</name>
    <name type="synonym">Porphyridium cruentum</name>
    <dbReference type="NCBI Taxonomy" id="35688"/>
    <lineage>
        <taxon>Eukaryota</taxon>
        <taxon>Rhodophyta</taxon>
        <taxon>Bangiophyceae</taxon>
        <taxon>Porphyridiales</taxon>
        <taxon>Porphyridiaceae</taxon>
        <taxon>Porphyridium</taxon>
    </lineage>
</organism>
<dbReference type="GO" id="GO:0016020">
    <property type="term" value="C:membrane"/>
    <property type="evidence" value="ECO:0007669"/>
    <property type="project" value="UniProtKB-SubCell"/>
</dbReference>
<evidence type="ECO:0000256" key="10">
    <source>
        <dbReference type="ARBA" id="ARBA00022967"/>
    </source>
</evidence>
<dbReference type="Pfam" id="PF08282">
    <property type="entry name" value="Hydrolase_3"/>
    <property type="match status" value="1"/>
</dbReference>
<comment type="caution">
    <text evidence="16">The sequence shown here is derived from an EMBL/GenBank/DDBJ whole genome shotgun (WGS) entry which is preliminary data.</text>
</comment>
<evidence type="ECO:0000256" key="11">
    <source>
        <dbReference type="ARBA" id="ARBA00022989"/>
    </source>
</evidence>
<dbReference type="SFLD" id="SFLDF00027">
    <property type="entry name" value="p-type_atpase"/>
    <property type="match status" value="1"/>
</dbReference>
<dbReference type="PRINTS" id="PR00119">
    <property type="entry name" value="CATATPASE"/>
</dbReference>
<dbReference type="InterPro" id="IPR008250">
    <property type="entry name" value="ATPase_P-typ_transduc_dom_A_sf"/>
</dbReference>
<dbReference type="SFLD" id="SFLDG00002">
    <property type="entry name" value="C1.7:_P-type_atpase_like"/>
    <property type="match status" value="1"/>
</dbReference>
<dbReference type="InterPro" id="IPR006068">
    <property type="entry name" value="ATPase_P-typ_cation-transptr_C"/>
</dbReference>
<reference evidence="17" key="1">
    <citation type="journal article" date="2019" name="Nat. Commun.">
        <title>Expansion of phycobilisome linker gene families in mesophilic red algae.</title>
        <authorList>
            <person name="Lee J."/>
            <person name="Kim D."/>
            <person name="Bhattacharya D."/>
            <person name="Yoon H.S."/>
        </authorList>
    </citation>
    <scope>NUCLEOTIDE SEQUENCE [LARGE SCALE GENOMIC DNA]</scope>
    <source>
        <strain evidence="17">CCMP 1328</strain>
    </source>
</reference>
<keyword evidence="17" id="KW-1185">Reference proteome</keyword>
<feature type="transmembrane region" description="Helical" evidence="14">
    <location>
        <begin position="802"/>
        <end position="824"/>
    </location>
</feature>
<evidence type="ECO:0000256" key="3">
    <source>
        <dbReference type="ARBA" id="ARBA00022553"/>
    </source>
</evidence>
<dbReference type="SUPFAM" id="SSF56784">
    <property type="entry name" value="HAD-like"/>
    <property type="match status" value="1"/>
</dbReference>
<dbReference type="OMA" id="PLWNNMM"/>
<dbReference type="SMART" id="SM00831">
    <property type="entry name" value="Cation_ATPase_N"/>
    <property type="match status" value="1"/>
</dbReference>
<dbReference type="InterPro" id="IPR036412">
    <property type="entry name" value="HAD-like_sf"/>
</dbReference>
<dbReference type="FunFam" id="1.20.1110.10:FF:000027">
    <property type="entry name" value="Calcium-transporting ATPase, putative"/>
    <property type="match status" value="1"/>
</dbReference>
<dbReference type="GO" id="GO:0005388">
    <property type="term" value="F:P-type calcium transporter activity"/>
    <property type="evidence" value="ECO:0007669"/>
    <property type="project" value="UniProtKB-EC"/>
</dbReference>
<comment type="similarity">
    <text evidence="14">Belongs to the cation transport ATPase (P-type) (TC 3.A.3) family.</text>
</comment>
<keyword evidence="10" id="KW-1278">Translocase</keyword>
<dbReference type="InterPro" id="IPR005782">
    <property type="entry name" value="P-type_ATPase_IIA"/>
</dbReference>
<dbReference type="Gene3D" id="3.40.1110.10">
    <property type="entry name" value="Calcium-transporting ATPase, cytoplasmic domain N"/>
    <property type="match status" value="1"/>
</dbReference>
<feature type="transmembrane region" description="Helical" evidence="14">
    <location>
        <begin position="262"/>
        <end position="282"/>
    </location>
</feature>
<evidence type="ECO:0000256" key="7">
    <source>
        <dbReference type="ARBA" id="ARBA00022837"/>
    </source>
</evidence>
<dbReference type="InterPro" id="IPR004014">
    <property type="entry name" value="ATPase_P-typ_cation-transptr_N"/>
</dbReference>
<protein>
    <recommendedName>
        <fullName evidence="14">Calcium-transporting ATPase</fullName>
        <ecNumber evidence="14">7.2.2.10</ecNumber>
    </recommendedName>
</protein>
<gene>
    <name evidence="16" type="ORF">FVE85_7109</name>
</gene>
<dbReference type="SFLD" id="SFLDS00003">
    <property type="entry name" value="Haloacid_Dehalogenase"/>
    <property type="match status" value="1"/>
</dbReference>
<evidence type="ECO:0000256" key="12">
    <source>
        <dbReference type="ARBA" id="ARBA00023065"/>
    </source>
</evidence>
<sequence>MEVQEPWTKPVAEVLAAFGHAEHPLLGLTQDQVHAQRDKYGSNALPKEKGTSLWELILEQFKDQLVIILLVAAAVSFVLALTSPSEDRLADLFEPLVILLILIANAVVGVMQEQNAESALEALKSHQPDFATVVRNHGERAAIPAEELVPGDIIEIASGDKVPADARIVAIESAVLLVDQSIATGESEAVSKRPEPVEQQQCVLQDKINMIFGGTTVSRGKAWAVVTSTGTSTEIGKIHAVISSEEESVSPLKRKLDDFGELLSKIILVICILVWLVNVNNFQQHGGWVAGAIYYFKIAVALAVAAIPEGLPAVVTTCLALGTRRMSARNAIVRHLPAVESLGCTTVICSDKTGTLTTNNMTVLKLAYVGRNGRMSTYNVHGTDLTPAGAFTSEGDGISSSSYELPALSLPDASDRGMMDLCGMVATLCNDSSLSYNEEKAVYEKHGEGTEAALAVLAEKIGCQTDGGMMTSAKLSSIAPKARATAVRDSHLSRWHKAQTLEFTRDRKSMSVLVEPVQAVSGSGRAASKSAGKDAMLLVKGAPETVLARCSHTCIGDAAEVVVLQDETRTAIMDAVVQWSSERALRCLALAMRPGNAIEEQLQVIDVSDSASVMQLESGLTFVGVVGMLDPPREEVKDSIMKCRDAGVRVIVITGDNKLTAASICRMIGVFEKDESLEGKVYTGAELDQMTLAERQTAVVEASLFARVEPSHKIMLVELLQAISGEVVAMTGDGVNDAPALKRADIGIAMGSGTAVAREVSSMVLADDNFATIVAAIEEGRAIYANMKQFIRYMISSNIGEVVCIFLGALCGMPEALIPVQLLWVNLVTDGLPATALSFNPAEDDVMEQAPRGMDDPVVDAWQFFRYMVIGMYVGLATVGGFVWWFLYYELGPMMTWSDLVNFTKCSDTSSSHEWACTIFHDYRPSTVALTILVTIEMFNALNSVSDSHSMLTFSPLRNPLLIGAIFTSFALHFVILYVPFFNRIFQTAPLTFTEWCAVIWFSFPVILIDEVLKFASRMRGGAARRRVVVKSKSQ</sequence>
<dbReference type="FunFam" id="2.70.150.10:FF:000014">
    <property type="entry name" value="Calcium-transporting ATPase, putative"/>
    <property type="match status" value="1"/>
</dbReference>
<dbReference type="FunFam" id="3.40.50.1000:FF:000083">
    <property type="entry name" value="Sodium/potassium-transporting ATPase subunit alpha"/>
    <property type="match status" value="1"/>
</dbReference>
<dbReference type="InterPro" id="IPR023299">
    <property type="entry name" value="ATPase_P-typ_cyto_dom_N"/>
</dbReference>
<proteinExistence type="inferred from homology"/>
<dbReference type="SUPFAM" id="SSF81660">
    <property type="entry name" value="Metal cation-transporting ATPase, ATP-binding domain N"/>
    <property type="match status" value="1"/>
</dbReference>
<keyword evidence="2 14" id="KW-0813">Transport</keyword>
<dbReference type="Gene3D" id="2.70.150.10">
    <property type="entry name" value="Calcium-transporting ATPase, cytoplasmic transduction domain A"/>
    <property type="match status" value="1"/>
</dbReference>
<evidence type="ECO:0000256" key="5">
    <source>
        <dbReference type="ARBA" id="ARBA00022692"/>
    </source>
</evidence>
<dbReference type="Pfam" id="PF00689">
    <property type="entry name" value="Cation_ATPase_C"/>
    <property type="match status" value="1"/>
</dbReference>
<dbReference type="InterPro" id="IPR023214">
    <property type="entry name" value="HAD_sf"/>
</dbReference>
<dbReference type="Gene3D" id="1.20.1110.10">
    <property type="entry name" value="Calcium-transporting ATPase, transmembrane domain"/>
    <property type="match status" value="1"/>
</dbReference>
<dbReference type="GO" id="GO:0016887">
    <property type="term" value="F:ATP hydrolysis activity"/>
    <property type="evidence" value="ECO:0007669"/>
    <property type="project" value="InterPro"/>
</dbReference>
<dbReference type="PANTHER" id="PTHR42861">
    <property type="entry name" value="CALCIUM-TRANSPORTING ATPASE"/>
    <property type="match status" value="1"/>
</dbReference>
<evidence type="ECO:0000256" key="4">
    <source>
        <dbReference type="ARBA" id="ARBA00022568"/>
    </source>
</evidence>
<dbReference type="InterPro" id="IPR059000">
    <property type="entry name" value="ATPase_P-type_domA"/>
</dbReference>
<comment type="caution">
    <text evidence="14">Lacks conserved residue(s) required for the propagation of feature annotation.</text>
</comment>
<dbReference type="NCBIfam" id="TIGR01116">
    <property type="entry name" value="ATPase-IIA1_Ca"/>
    <property type="match status" value="1"/>
</dbReference>
<evidence type="ECO:0000256" key="2">
    <source>
        <dbReference type="ARBA" id="ARBA00022448"/>
    </source>
</evidence>
<keyword evidence="5 14" id="KW-0812">Transmembrane</keyword>
<evidence type="ECO:0000256" key="13">
    <source>
        <dbReference type="ARBA" id="ARBA00023136"/>
    </source>
</evidence>
<dbReference type="Pfam" id="PF00122">
    <property type="entry name" value="E1-E2_ATPase"/>
    <property type="match status" value="1"/>
</dbReference>
<evidence type="ECO:0000256" key="6">
    <source>
        <dbReference type="ARBA" id="ARBA00022741"/>
    </source>
</evidence>
<dbReference type="FunFam" id="1.20.1110.10:FF:000065">
    <property type="entry name" value="Sarcoplasmic/endoplasmic reticulum calcium ATPase 1"/>
    <property type="match status" value="1"/>
</dbReference>
<dbReference type="GO" id="GO:0005524">
    <property type="term" value="F:ATP binding"/>
    <property type="evidence" value="ECO:0007669"/>
    <property type="project" value="UniProtKB-KW"/>
</dbReference>
<comment type="catalytic activity">
    <reaction evidence="14">
        <text>Ca(2+)(in) + ATP + H2O = Ca(2+)(out) + ADP + phosphate + H(+)</text>
        <dbReference type="Rhea" id="RHEA:18105"/>
        <dbReference type="ChEBI" id="CHEBI:15377"/>
        <dbReference type="ChEBI" id="CHEBI:15378"/>
        <dbReference type="ChEBI" id="CHEBI:29108"/>
        <dbReference type="ChEBI" id="CHEBI:30616"/>
        <dbReference type="ChEBI" id="CHEBI:43474"/>
        <dbReference type="ChEBI" id="CHEBI:456216"/>
        <dbReference type="EC" id="7.2.2.10"/>
    </reaction>
</comment>
<dbReference type="Pfam" id="PF13246">
    <property type="entry name" value="Cation_ATPase"/>
    <property type="match status" value="1"/>
</dbReference>
<feature type="transmembrane region" description="Helical" evidence="14">
    <location>
        <begin position="95"/>
        <end position="111"/>
    </location>
</feature>
<dbReference type="NCBIfam" id="TIGR01494">
    <property type="entry name" value="ATPase_P-type"/>
    <property type="match status" value="2"/>
</dbReference>
<feature type="domain" description="Cation-transporting P-type ATPase N-terminal" evidence="15">
    <location>
        <begin position="5"/>
        <end position="81"/>
    </location>
</feature>
<dbReference type="Gene3D" id="3.40.50.1000">
    <property type="entry name" value="HAD superfamily/HAD-like"/>
    <property type="match status" value="1"/>
</dbReference>
<keyword evidence="11 14" id="KW-1133">Transmembrane helix</keyword>
<dbReference type="PROSITE" id="PS00154">
    <property type="entry name" value="ATPASE_E1_E2"/>
    <property type="match status" value="1"/>
</dbReference>
<keyword evidence="9" id="KW-0460">Magnesium</keyword>
<dbReference type="EC" id="7.2.2.10" evidence="14"/>
<accession>A0A5J4Z959</accession>
<keyword evidence="3" id="KW-0597">Phosphoprotein</keyword>
<dbReference type="OrthoDB" id="3352408at2759"/>
<keyword evidence="6 14" id="KW-0547">Nucleotide-binding</keyword>
<evidence type="ECO:0000256" key="8">
    <source>
        <dbReference type="ARBA" id="ARBA00022840"/>
    </source>
</evidence>
<feature type="transmembrane region" description="Helical" evidence="14">
    <location>
        <begin position="864"/>
        <end position="887"/>
    </location>
</feature>
<feature type="transmembrane region" description="Helical" evidence="14">
    <location>
        <begin position="961"/>
        <end position="981"/>
    </location>
</feature>
<dbReference type="InterPro" id="IPR001757">
    <property type="entry name" value="P_typ_ATPase"/>
</dbReference>
<feature type="transmembrane region" description="Helical" evidence="14">
    <location>
        <begin position="65"/>
        <end position="83"/>
    </location>
</feature>
<dbReference type="FunFam" id="3.40.1110.10:FF:000003">
    <property type="entry name" value="Calcium-transporting ATPase"/>
    <property type="match status" value="1"/>
</dbReference>
<evidence type="ECO:0000313" key="16">
    <source>
        <dbReference type="EMBL" id="KAA8499524.1"/>
    </source>
</evidence>
<dbReference type="Proteomes" id="UP000324585">
    <property type="component" value="Unassembled WGS sequence"/>
</dbReference>
<keyword evidence="13 14" id="KW-0472">Membrane</keyword>
<keyword evidence="4 14" id="KW-0109">Calcium transport</keyword>
<feature type="transmembrane region" description="Helical" evidence="14">
    <location>
        <begin position="993"/>
        <end position="1013"/>
    </location>
</feature>
<dbReference type="AlphaFoldDB" id="A0A5J4Z959"/>
<evidence type="ECO:0000256" key="9">
    <source>
        <dbReference type="ARBA" id="ARBA00022842"/>
    </source>
</evidence>
<feature type="transmembrane region" description="Helical" evidence="14">
    <location>
        <begin position="294"/>
        <end position="321"/>
    </location>
</feature>